<accession>A0A6G5QNC5</accession>
<evidence type="ECO:0000313" key="3">
    <source>
        <dbReference type="EMBL" id="QCD47107.1"/>
    </source>
</evidence>
<dbReference type="RefSeq" id="WP_002945624.1">
    <property type="nucleotide sequence ID" value="NZ_CP012543.1"/>
</dbReference>
<evidence type="ECO:0000313" key="4">
    <source>
        <dbReference type="Proteomes" id="UP000502377"/>
    </source>
</evidence>
<dbReference type="Pfam" id="PF13644">
    <property type="entry name" value="DKNYY"/>
    <property type="match status" value="1"/>
</dbReference>
<dbReference type="KEGG" id="crx:CRECT_1459"/>
<proteinExistence type="predicted"/>
<keyword evidence="2" id="KW-0812">Transmembrane</keyword>
<dbReference type="EMBL" id="CP012543">
    <property type="protein sequence ID" value="QCD47107.1"/>
    <property type="molecule type" value="Genomic_DNA"/>
</dbReference>
<dbReference type="Proteomes" id="UP000502377">
    <property type="component" value="Chromosome"/>
</dbReference>
<gene>
    <name evidence="3" type="ORF">CRECT_1459</name>
</gene>
<evidence type="ECO:0000256" key="2">
    <source>
        <dbReference type="SAM" id="Phobius"/>
    </source>
</evidence>
<organism evidence="3 4">
    <name type="scientific">Campylobacter rectus</name>
    <name type="common">Wolinella recta</name>
    <dbReference type="NCBI Taxonomy" id="203"/>
    <lineage>
        <taxon>Bacteria</taxon>
        <taxon>Pseudomonadati</taxon>
        <taxon>Campylobacterota</taxon>
        <taxon>Epsilonproteobacteria</taxon>
        <taxon>Campylobacterales</taxon>
        <taxon>Campylobacteraceae</taxon>
        <taxon>Campylobacter</taxon>
    </lineage>
</organism>
<dbReference type="AlphaFoldDB" id="A0A6G5QNC5"/>
<reference evidence="3 4" key="1">
    <citation type="submission" date="2016-07" db="EMBL/GenBank/DDBJ databases">
        <title>Comparative genomics of the Campylobacter concisus group.</title>
        <authorList>
            <person name="Miller W.G."/>
            <person name="Yee E."/>
            <person name="Chapman M.H."/>
            <person name="Huynh S."/>
            <person name="Bono J.L."/>
            <person name="On S.L.W."/>
            <person name="StLeger J."/>
            <person name="Foster G."/>
            <person name="Parker C.T."/>
        </authorList>
    </citation>
    <scope>NUCLEOTIDE SEQUENCE [LARGE SCALE GENOMIC DNA]</scope>
    <source>
        <strain evidence="3 4">ATCC 33238</strain>
    </source>
</reference>
<dbReference type="InterPro" id="IPR027375">
    <property type="entry name" value="DKNYY"/>
</dbReference>
<feature type="transmembrane region" description="Helical" evidence="2">
    <location>
        <begin position="465"/>
        <end position="484"/>
    </location>
</feature>
<feature type="compositionally biased region" description="Basic and acidic residues" evidence="1">
    <location>
        <begin position="505"/>
        <end position="516"/>
    </location>
</feature>
<protein>
    <submittedName>
        <fullName evidence="3">Putative membrane protein</fullName>
    </submittedName>
</protein>
<feature type="region of interest" description="Disordered" evidence="1">
    <location>
        <begin position="490"/>
        <end position="516"/>
    </location>
</feature>
<name>A0A6G5QNC5_CAMRE</name>
<keyword evidence="2" id="KW-0472">Membrane</keyword>
<evidence type="ECO:0000256" key="1">
    <source>
        <dbReference type="SAM" id="MobiDB-lite"/>
    </source>
</evidence>
<keyword evidence="2" id="KW-1133">Transmembrane helix</keyword>
<sequence length="516" mass="57168">MKNKKFILLCLFALFAVLFTVFFMVYVVSYEEEGEFTRIGSSEFYVTPQGKIYALIPGGGKFELKGVRADKFRVFASGGYRGRNVGMGESAVYCGNLAMIGLDPSRARAIGNGYFTDGEISYFCSDAGERNYELGAFAEAVQTAAYAILGADKPQSYIYKTGRVSSVNLAPILDFGFAAENEALGGESGRVYFEGKQLEGADARALRYVKDARGRASDYYVTDGRNVYFKSSRLAVKFTTGLYEAANFGGVHYLLEPASGVVYANEHEFAPEFAPYSLPFGASGAHAYHLLFRGKGGIYFWQRHSGGENGELKRAGDDPFTGDILPLAGSVFISGGQTYFVQSREVWHRTKYRRRLGSRHTELFRLEASERWRKIGLVRNGVYGAVYANGDKIYYFDAMGTGQMIDASVYEIADIAIVEILTRPYDPRGKNPDGEEIRKMIKEGRLVPAQGELVFEAVSSYDERYALWGFLGVAILAAIIGKVFESRKRAKTPKNQTTTKPRGRRNSDDKFIGKSG</sequence>